<comment type="caution">
    <text evidence="3">The sequence shown here is derived from an EMBL/GenBank/DDBJ whole genome shotgun (WGS) entry which is preliminary data.</text>
</comment>
<evidence type="ECO:0000313" key="3">
    <source>
        <dbReference type="EMBL" id="MEE2526488.1"/>
    </source>
</evidence>
<dbReference type="Pfam" id="PF04073">
    <property type="entry name" value="tRNA_edit"/>
    <property type="match status" value="1"/>
</dbReference>
<dbReference type="SUPFAM" id="SSF55826">
    <property type="entry name" value="YbaK/ProRS associated domain"/>
    <property type="match status" value="1"/>
</dbReference>
<comment type="similarity">
    <text evidence="1">Belongs to the PRORSD1 family.</text>
</comment>
<dbReference type="InterPro" id="IPR040285">
    <property type="entry name" value="ProX/PRXD1"/>
</dbReference>
<dbReference type="Proteomes" id="UP001354971">
    <property type="component" value="Unassembled WGS sequence"/>
</dbReference>
<evidence type="ECO:0000259" key="2">
    <source>
        <dbReference type="Pfam" id="PF04073"/>
    </source>
</evidence>
<dbReference type="CDD" id="cd04335">
    <property type="entry name" value="PrdX_deacylase"/>
    <property type="match status" value="1"/>
</dbReference>
<dbReference type="Gene3D" id="3.90.960.10">
    <property type="entry name" value="YbaK/aminoacyl-tRNA synthetase-associated domain"/>
    <property type="match status" value="1"/>
</dbReference>
<dbReference type="EMBL" id="JAZDRP010000005">
    <property type="protein sequence ID" value="MEE2526488.1"/>
    <property type="molecule type" value="Genomic_DNA"/>
</dbReference>
<evidence type="ECO:0000256" key="1">
    <source>
        <dbReference type="ARBA" id="ARBA00010201"/>
    </source>
</evidence>
<sequence>MPATRQDLFALFDELGIAHATTDHEPVFTVEEGEAIKADLPGGHTKNLFLKDKKGRLVLVSALGDSVIRVNRLHRLLGAQRFSFAREEILYEALGVRPGSVTAFALMNDRDGQVAFVLDRALLEHDPVNFHPLSNDATTAIARDDLLKFARATGHEPVIVDFAALAAED</sequence>
<dbReference type="RefSeq" id="WP_330199152.1">
    <property type="nucleotide sequence ID" value="NZ_JAZDRP010000005.1"/>
</dbReference>
<feature type="domain" description="YbaK/aminoacyl-tRNA synthetase-associated" evidence="2">
    <location>
        <begin position="24"/>
        <end position="149"/>
    </location>
</feature>
<name>A0ABU7LRE5_9PROT</name>
<evidence type="ECO:0000313" key="4">
    <source>
        <dbReference type="Proteomes" id="UP001354971"/>
    </source>
</evidence>
<gene>
    <name evidence="3" type="ORF">V0U79_08925</name>
</gene>
<organism evidence="3 4">
    <name type="scientific">Hyphobacterium lacteum</name>
    <dbReference type="NCBI Taxonomy" id="3116575"/>
    <lineage>
        <taxon>Bacteria</taxon>
        <taxon>Pseudomonadati</taxon>
        <taxon>Pseudomonadota</taxon>
        <taxon>Alphaproteobacteria</taxon>
        <taxon>Maricaulales</taxon>
        <taxon>Maricaulaceae</taxon>
        <taxon>Hyphobacterium</taxon>
    </lineage>
</organism>
<dbReference type="PANTHER" id="PTHR31423:SF3">
    <property type="entry name" value="PROLYL-TRNA SYNTHETASE ASSOCIATED DOMAIN-CONTAINING PROTEIN 1-RELATED"/>
    <property type="match status" value="1"/>
</dbReference>
<proteinExistence type="inferred from homology"/>
<dbReference type="PANTHER" id="PTHR31423">
    <property type="entry name" value="YBAK DOMAIN-CONTAINING PROTEIN"/>
    <property type="match status" value="1"/>
</dbReference>
<dbReference type="InterPro" id="IPR007214">
    <property type="entry name" value="YbaK/aa-tRNA-synth-assoc-dom"/>
</dbReference>
<keyword evidence="4" id="KW-1185">Reference proteome</keyword>
<protein>
    <submittedName>
        <fullName evidence="3">Prolyl-tRNA synthetase associated domain-containing protein</fullName>
    </submittedName>
</protein>
<reference evidence="3 4" key="1">
    <citation type="submission" date="2024-01" db="EMBL/GenBank/DDBJ databases">
        <title>Hyphobacterium bacterium isolated from marine sediment.</title>
        <authorList>
            <person name="Zhao S."/>
        </authorList>
    </citation>
    <scope>NUCLEOTIDE SEQUENCE [LARGE SCALE GENOMIC DNA]</scope>
    <source>
        <strain evidence="4">HN65</strain>
    </source>
</reference>
<accession>A0ABU7LRE5</accession>
<dbReference type="InterPro" id="IPR036754">
    <property type="entry name" value="YbaK/aa-tRNA-synt-asso_dom_sf"/>
</dbReference>